<name>A0A067QJH5_9AGAM</name>
<dbReference type="PROSITE" id="PS50865">
    <property type="entry name" value="ZF_MYND_2"/>
    <property type="match status" value="1"/>
</dbReference>
<dbReference type="InParanoid" id="A0A067QJH5"/>
<evidence type="ECO:0000256" key="1">
    <source>
        <dbReference type="ARBA" id="ARBA00022723"/>
    </source>
</evidence>
<evidence type="ECO:0000313" key="7">
    <source>
        <dbReference type="Proteomes" id="UP000027265"/>
    </source>
</evidence>
<dbReference type="HOGENOM" id="CLU_725833_0_0_1"/>
<accession>A0A067QJH5</accession>
<protein>
    <recommendedName>
        <fullName evidence="5">MYND-type domain-containing protein</fullName>
    </recommendedName>
</protein>
<keyword evidence="2 4" id="KW-0863">Zinc-finger</keyword>
<dbReference type="STRING" id="933084.A0A067QJH5"/>
<keyword evidence="3" id="KW-0862">Zinc</keyword>
<dbReference type="AlphaFoldDB" id="A0A067QJH5"/>
<evidence type="ECO:0000256" key="3">
    <source>
        <dbReference type="ARBA" id="ARBA00022833"/>
    </source>
</evidence>
<evidence type="ECO:0000313" key="6">
    <source>
        <dbReference type="EMBL" id="KDQ63672.1"/>
    </source>
</evidence>
<dbReference type="Gene3D" id="6.10.140.2220">
    <property type="match status" value="1"/>
</dbReference>
<gene>
    <name evidence="6" type="ORF">JAAARDRAFT_53864</name>
</gene>
<organism evidence="6 7">
    <name type="scientific">Jaapia argillacea MUCL 33604</name>
    <dbReference type="NCBI Taxonomy" id="933084"/>
    <lineage>
        <taxon>Eukaryota</taxon>
        <taxon>Fungi</taxon>
        <taxon>Dikarya</taxon>
        <taxon>Basidiomycota</taxon>
        <taxon>Agaricomycotina</taxon>
        <taxon>Agaricomycetes</taxon>
        <taxon>Agaricomycetidae</taxon>
        <taxon>Jaapiales</taxon>
        <taxon>Jaapiaceae</taxon>
        <taxon>Jaapia</taxon>
    </lineage>
</organism>
<dbReference type="InterPro" id="IPR002893">
    <property type="entry name" value="Znf_MYND"/>
</dbReference>
<proteinExistence type="predicted"/>
<feature type="domain" description="MYND-type" evidence="5">
    <location>
        <begin position="307"/>
        <end position="343"/>
    </location>
</feature>
<evidence type="ECO:0000256" key="2">
    <source>
        <dbReference type="ARBA" id="ARBA00022771"/>
    </source>
</evidence>
<sequence>MAPPSTRITFPNNIVNLHDLAALILDCHGRTESLLPTAHLIEVNRGTTPIQTLPSGALAPQWHAREIFNSPRVAYILQHTTGSTERVGIDAFASTEAVKLPPGSPTLTRKELEDIYWRCKDYDQGYVLAYVFQEVIKRLAPNTTLLARTSSGYETKCRPSEYTVAEIDVSPHQACLIVDTEPRPDLGPTRLGMAQHLSGFDDNIPWVFLVFGKPGTTGDAATDPRVAVDLSIPQLGGRGGGGELFALERLGNYHGKVLSACADEVSERYDLSLEIRLTSDKLKDASALLKVVLDTLEKVTKDEAGFCRYCGKIGVKTRCSKCREAAFCPDCQVLGWKYHKVWCTKP</sequence>
<keyword evidence="7" id="KW-1185">Reference proteome</keyword>
<dbReference type="SUPFAM" id="SSF144232">
    <property type="entry name" value="HIT/MYND zinc finger-like"/>
    <property type="match status" value="1"/>
</dbReference>
<keyword evidence="1" id="KW-0479">Metal-binding</keyword>
<evidence type="ECO:0000259" key="5">
    <source>
        <dbReference type="PROSITE" id="PS50865"/>
    </source>
</evidence>
<reference evidence="7" key="1">
    <citation type="journal article" date="2014" name="Proc. Natl. Acad. Sci. U.S.A.">
        <title>Extensive sampling of basidiomycete genomes demonstrates inadequacy of the white-rot/brown-rot paradigm for wood decay fungi.</title>
        <authorList>
            <person name="Riley R."/>
            <person name="Salamov A.A."/>
            <person name="Brown D.W."/>
            <person name="Nagy L.G."/>
            <person name="Floudas D."/>
            <person name="Held B.W."/>
            <person name="Levasseur A."/>
            <person name="Lombard V."/>
            <person name="Morin E."/>
            <person name="Otillar R."/>
            <person name="Lindquist E.A."/>
            <person name="Sun H."/>
            <person name="LaButti K.M."/>
            <person name="Schmutz J."/>
            <person name="Jabbour D."/>
            <person name="Luo H."/>
            <person name="Baker S.E."/>
            <person name="Pisabarro A.G."/>
            <person name="Walton J.D."/>
            <person name="Blanchette R.A."/>
            <person name="Henrissat B."/>
            <person name="Martin F."/>
            <person name="Cullen D."/>
            <person name="Hibbett D.S."/>
            <person name="Grigoriev I.V."/>
        </authorList>
    </citation>
    <scope>NUCLEOTIDE SEQUENCE [LARGE SCALE GENOMIC DNA]</scope>
    <source>
        <strain evidence="7">MUCL 33604</strain>
    </source>
</reference>
<evidence type="ECO:0000256" key="4">
    <source>
        <dbReference type="PROSITE-ProRule" id="PRU00134"/>
    </source>
</evidence>
<dbReference type="GO" id="GO:0008270">
    <property type="term" value="F:zinc ion binding"/>
    <property type="evidence" value="ECO:0007669"/>
    <property type="project" value="UniProtKB-KW"/>
</dbReference>
<dbReference type="OrthoDB" id="432970at2759"/>
<dbReference type="Proteomes" id="UP000027265">
    <property type="component" value="Unassembled WGS sequence"/>
</dbReference>
<dbReference type="EMBL" id="KL197710">
    <property type="protein sequence ID" value="KDQ63672.1"/>
    <property type="molecule type" value="Genomic_DNA"/>
</dbReference>
<dbReference type="Pfam" id="PF01753">
    <property type="entry name" value="zf-MYND"/>
    <property type="match status" value="1"/>
</dbReference>